<evidence type="ECO:0000256" key="6">
    <source>
        <dbReference type="SAM" id="MobiDB-lite"/>
    </source>
</evidence>
<dbReference type="InterPro" id="IPR051841">
    <property type="entry name" value="MT-Golgi_org_protein"/>
</dbReference>
<dbReference type="GO" id="GO:0000922">
    <property type="term" value="C:spindle pole"/>
    <property type="evidence" value="ECO:0007669"/>
    <property type="project" value="TreeGrafter"/>
</dbReference>
<feature type="compositionally biased region" description="Polar residues" evidence="6">
    <location>
        <begin position="695"/>
        <end position="708"/>
    </location>
</feature>
<proteinExistence type="predicted"/>
<evidence type="ECO:0000256" key="4">
    <source>
        <dbReference type="ARBA" id="ARBA00023054"/>
    </source>
</evidence>
<feature type="region of interest" description="Disordered" evidence="6">
    <location>
        <begin position="641"/>
        <end position="767"/>
    </location>
</feature>
<feature type="compositionally biased region" description="Low complexity" evidence="6">
    <location>
        <begin position="441"/>
        <end position="450"/>
    </location>
</feature>
<dbReference type="InterPro" id="IPR048726">
    <property type="entry name" value="NuMA_LGNBD"/>
</dbReference>
<evidence type="ECO:0000256" key="2">
    <source>
        <dbReference type="ARBA" id="ARBA00022490"/>
    </source>
</evidence>
<name>A0A834E617_9CHIR</name>
<comment type="subcellular location">
    <subcellularLocation>
        <location evidence="1">Cytoplasm</location>
    </subcellularLocation>
</comment>
<feature type="region of interest" description="Disordered" evidence="6">
    <location>
        <begin position="420"/>
        <end position="450"/>
    </location>
</feature>
<feature type="coiled-coil region" evidence="5">
    <location>
        <begin position="212"/>
        <end position="239"/>
    </location>
</feature>
<dbReference type="Pfam" id="PF21670">
    <property type="entry name" value="HOOK_N_NuMA"/>
    <property type="match status" value="1"/>
</dbReference>
<protein>
    <submittedName>
        <fullName evidence="9">Nuclear mitotic apparatus protein 1</fullName>
    </submittedName>
</protein>
<dbReference type="PANTHER" id="PTHR18902:SF24">
    <property type="entry name" value="NUCLEAR MITOTIC APPARATUS PROTEIN 1"/>
    <property type="match status" value="1"/>
</dbReference>
<evidence type="ECO:0000259" key="8">
    <source>
        <dbReference type="Pfam" id="PF21670"/>
    </source>
</evidence>
<dbReference type="InterPro" id="IPR048724">
    <property type="entry name" value="NuMA_N_HOOK"/>
</dbReference>
<reference evidence="9 10" key="1">
    <citation type="journal article" date="2020" name="Nature">
        <title>Six reference-quality genomes reveal evolution of bat adaptations.</title>
        <authorList>
            <person name="Jebb D."/>
            <person name="Huang Z."/>
            <person name="Pippel M."/>
            <person name="Hughes G.M."/>
            <person name="Lavrichenko K."/>
            <person name="Devanna P."/>
            <person name="Winkler S."/>
            <person name="Jermiin L.S."/>
            <person name="Skirmuntt E.C."/>
            <person name="Katzourakis A."/>
            <person name="Burkitt-Gray L."/>
            <person name="Ray D.A."/>
            <person name="Sullivan K.A.M."/>
            <person name="Roscito J.G."/>
            <person name="Kirilenko B.M."/>
            <person name="Davalos L.M."/>
            <person name="Corthals A.P."/>
            <person name="Power M.L."/>
            <person name="Jones G."/>
            <person name="Ransome R.D."/>
            <person name="Dechmann D.K.N."/>
            <person name="Locatelli A.G."/>
            <person name="Puechmaille S.J."/>
            <person name="Fedrigo O."/>
            <person name="Jarvis E.D."/>
            <person name="Hiller M."/>
            <person name="Vernes S.C."/>
            <person name="Myers E.W."/>
            <person name="Teeling E.C."/>
        </authorList>
    </citation>
    <scope>NUCLEOTIDE SEQUENCE [LARGE SCALE GENOMIC DNA]</scope>
    <source>
        <strain evidence="9">Bat1K_MPI-CBG_1</strain>
    </source>
</reference>
<dbReference type="GO" id="GO:0008017">
    <property type="term" value="F:microtubule binding"/>
    <property type="evidence" value="ECO:0007669"/>
    <property type="project" value="TreeGrafter"/>
</dbReference>
<dbReference type="CDD" id="cd22224">
    <property type="entry name" value="HkD_NuMA"/>
    <property type="match status" value="1"/>
</dbReference>
<evidence type="ECO:0000256" key="3">
    <source>
        <dbReference type="ARBA" id="ARBA00022553"/>
    </source>
</evidence>
<feature type="chain" id="PRO_5032439155" evidence="7">
    <location>
        <begin position="18"/>
        <end position="982"/>
    </location>
</feature>
<dbReference type="CDD" id="cd22298">
    <property type="entry name" value="NuMA_LGNBD"/>
    <property type="match status" value="1"/>
</dbReference>
<dbReference type="GO" id="GO:0005813">
    <property type="term" value="C:centrosome"/>
    <property type="evidence" value="ECO:0007669"/>
    <property type="project" value="TreeGrafter"/>
</dbReference>
<evidence type="ECO:0000256" key="5">
    <source>
        <dbReference type="SAM" id="Coils"/>
    </source>
</evidence>
<feature type="compositionally biased region" description="Basic and acidic residues" evidence="6">
    <location>
        <begin position="879"/>
        <end position="896"/>
    </location>
</feature>
<keyword evidence="3" id="KW-0597">Phosphoprotein</keyword>
<comment type="caution">
    <text evidence="9">The sequence shown here is derived from an EMBL/GenBank/DDBJ whole genome shotgun (WGS) entry which is preliminary data.</text>
</comment>
<dbReference type="EMBL" id="JABVXQ010000006">
    <property type="protein sequence ID" value="KAF6105206.1"/>
    <property type="molecule type" value="Genomic_DNA"/>
</dbReference>
<evidence type="ECO:0000256" key="1">
    <source>
        <dbReference type="ARBA" id="ARBA00004496"/>
    </source>
</evidence>
<evidence type="ECO:0000313" key="9">
    <source>
        <dbReference type="EMBL" id="KAF6105206.1"/>
    </source>
</evidence>
<keyword evidence="7" id="KW-0732">Signal</keyword>
<feature type="domain" description="Nuclear mitotic apparatus protein 1 N-terminal hook" evidence="8">
    <location>
        <begin position="8"/>
        <end position="153"/>
    </location>
</feature>
<feature type="compositionally biased region" description="Polar residues" evidence="6">
    <location>
        <begin position="600"/>
        <end position="613"/>
    </location>
</feature>
<dbReference type="Proteomes" id="UP000664940">
    <property type="component" value="Unassembled WGS sequence"/>
</dbReference>
<dbReference type="PANTHER" id="PTHR18902">
    <property type="entry name" value="NUCLEAR MITOTIC APPARATUS PROTEIN 1-RELATED"/>
    <property type="match status" value="1"/>
</dbReference>
<feature type="region of interest" description="Disordered" evidence="6">
    <location>
        <begin position="598"/>
        <end position="626"/>
    </location>
</feature>
<feature type="compositionally biased region" description="Polar residues" evidence="6">
    <location>
        <begin position="425"/>
        <end position="440"/>
    </location>
</feature>
<dbReference type="AlphaFoldDB" id="A0A834E617"/>
<feature type="region of interest" description="Disordered" evidence="6">
    <location>
        <begin position="841"/>
        <end position="907"/>
    </location>
</feature>
<accession>A0A834E617</accession>
<gene>
    <name evidence="9" type="ORF">HJG60_014139</name>
</gene>
<feature type="compositionally biased region" description="Low complexity" evidence="6">
    <location>
        <begin position="653"/>
        <end position="664"/>
    </location>
</feature>
<sequence length="982" mass="109777">MTLHATWAAALLSWVNGLHVADPVETLLQLQDCSVFIKIIDSIHGTEEGQQILQQPVPERLDFVCNFLQKNRKHPSSPECLVSVQKAIEGSELELAKITMLLLYQSTMSSKSPRDWEQFEYKIQSELAAILKFVLDHEDGLNLNEDLKNFLQKAPVPSSTISEELSPPSHQARREVRFLELQKVASSSGNNFLSGSPASPMGDILQTPQFQMRRLKKQLADERNNRDELELELAENRKLLTERDAQIAVMQQRIDRLALLNEKQATSPLEPRELEELRGKNESLTVRLHETLKQCQDLKTEKSQMDRKINQLSEENGDLSFKLREFASHLQQLQGALNDLTEEHSRATQEWVEKQAHLEKEFSTALQDKKCLEEKNEILQGKLSQLEEHLARLQENPPQEKGEVLGDVLQVEELSKKLADHDQASKVQQQKLKPSTSHAFQAQGGESQQEAQRLQAQLNELQAQLSQKEQAAEHYKLQMEKAKTHYDAKKQQNQELQEQLRGLEQLQKENKELRAEAERLGRELQQAGLKTKETEQTCRHLTAQVRSLEAQVAHADQQLRDLGKFQVATDALKSREPQAKPQLDLSTDSLDLSCEEGTPLTITSKLPRTQPDGNSIPGEPASPITQRLPPKVESLESLYFTPIPTRGQPPLESSLDSLGDSFLDSGRKTRSARRRTTQIINITMTKKSDVEEPDSANSSFYSTQSAPASQAGPRATSSTQSLARLGSPDDGNSALLSLPGYRPTTRSSARRSQARVSSGVPSGRNSFYMGTCQDEPEQLDDWNRIAELQQRNRVCPPHLKTCYPLESRPSLSLATITDEEMKTGDPQETLRRASMQPTQIAEGTGITTRQRKRVSLEPHQGPGTPETKKPTSCFPRPMTPRDRHEGRKQSTTEAQKKAVPAVVKQDDRRQSTAFNILNTPKKLGNSLLRRGASKKALSKASPNTRSGTRRSPRIATTTASAATAAAIAAATATPRAKGKAKH</sequence>
<feature type="coiled-coil region" evidence="5">
    <location>
        <begin position="274"/>
        <end position="396"/>
    </location>
</feature>
<dbReference type="GO" id="GO:0005876">
    <property type="term" value="C:spindle microtubule"/>
    <property type="evidence" value="ECO:0007669"/>
    <property type="project" value="TreeGrafter"/>
</dbReference>
<organism evidence="9 10">
    <name type="scientific">Phyllostomus discolor</name>
    <name type="common">pale spear-nosed bat</name>
    <dbReference type="NCBI Taxonomy" id="89673"/>
    <lineage>
        <taxon>Eukaryota</taxon>
        <taxon>Metazoa</taxon>
        <taxon>Chordata</taxon>
        <taxon>Craniata</taxon>
        <taxon>Vertebrata</taxon>
        <taxon>Euteleostomi</taxon>
        <taxon>Mammalia</taxon>
        <taxon>Eutheria</taxon>
        <taxon>Laurasiatheria</taxon>
        <taxon>Chiroptera</taxon>
        <taxon>Yangochiroptera</taxon>
        <taxon>Phyllostomidae</taxon>
        <taxon>Phyllostominae</taxon>
        <taxon>Phyllostomus</taxon>
    </lineage>
</organism>
<keyword evidence="4 5" id="KW-0175">Coiled coil</keyword>
<dbReference type="GO" id="GO:0000132">
    <property type="term" value="P:establishment of mitotic spindle orientation"/>
    <property type="evidence" value="ECO:0007669"/>
    <property type="project" value="TreeGrafter"/>
</dbReference>
<feature type="signal peptide" evidence="7">
    <location>
        <begin position="1"/>
        <end position="17"/>
    </location>
</feature>
<feature type="region of interest" description="Disordered" evidence="6">
    <location>
        <begin position="925"/>
        <end position="960"/>
    </location>
</feature>
<evidence type="ECO:0000313" key="10">
    <source>
        <dbReference type="Proteomes" id="UP000664940"/>
    </source>
</evidence>
<evidence type="ECO:0000256" key="7">
    <source>
        <dbReference type="SAM" id="SignalP"/>
    </source>
</evidence>
<dbReference type="GO" id="GO:0005737">
    <property type="term" value="C:cytoplasm"/>
    <property type="evidence" value="ECO:0007669"/>
    <property type="project" value="UniProtKB-SubCell"/>
</dbReference>
<dbReference type="SUPFAM" id="SSF116907">
    <property type="entry name" value="Hook domain"/>
    <property type="match status" value="1"/>
</dbReference>
<keyword evidence="2" id="KW-0963">Cytoplasm</keyword>